<keyword evidence="1" id="KW-0175">Coiled coil</keyword>
<evidence type="ECO:0000256" key="1">
    <source>
        <dbReference type="SAM" id="Coils"/>
    </source>
</evidence>
<reference evidence="3 4" key="1">
    <citation type="submission" date="2014-11" db="EMBL/GenBank/DDBJ databases">
        <authorList>
            <person name="Urmite Genomes Urmite Genomes"/>
        </authorList>
    </citation>
    <scope>NUCLEOTIDE SEQUENCE [LARGE SCALE GENOMIC DNA]</scope>
    <source>
        <strain evidence="3 4">Oc5</strain>
    </source>
</reference>
<evidence type="ECO:0000313" key="3">
    <source>
        <dbReference type="EMBL" id="CEI84446.1"/>
    </source>
</evidence>
<dbReference type="Gene3D" id="1.20.120.570">
    <property type="entry name" value="YkyA-like"/>
    <property type="match status" value="1"/>
</dbReference>
<feature type="coiled-coil region" evidence="1">
    <location>
        <begin position="37"/>
        <end position="206"/>
    </location>
</feature>
<dbReference type="RefSeq" id="WP_042535274.1">
    <property type="nucleotide sequence ID" value="NZ_CDGG01000001.1"/>
</dbReference>
<feature type="chain" id="PRO_5039208126" evidence="2">
    <location>
        <begin position="20"/>
        <end position="227"/>
    </location>
</feature>
<dbReference type="OrthoDB" id="2576511at2"/>
<feature type="signal peptide" evidence="2">
    <location>
        <begin position="1"/>
        <end position="19"/>
    </location>
</feature>
<dbReference type="STRING" id="545501.BN997_04395"/>
<evidence type="ECO:0000256" key="2">
    <source>
        <dbReference type="SAM" id="SignalP"/>
    </source>
</evidence>
<dbReference type="InterPro" id="IPR019454">
    <property type="entry name" value="Lipoprot_YkyA-like"/>
</dbReference>
<dbReference type="SUPFAM" id="SSF140423">
    <property type="entry name" value="MW0975(SA0943)-like"/>
    <property type="match status" value="1"/>
</dbReference>
<keyword evidence="4" id="KW-1185">Reference proteome</keyword>
<protein>
    <submittedName>
        <fullName evidence="3">Putative cell-wall binding lipoprotein</fullName>
    </submittedName>
</protein>
<dbReference type="EMBL" id="CDGG01000001">
    <property type="protein sequence ID" value="CEI84446.1"/>
    <property type="molecule type" value="Genomic_DNA"/>
</dbReference>
<keyword evidence="3" id="KW-0449">Lipoprotein</keyword>
<gene>
    <name evidence="3" type="ORF">BN997_04395</name>
</gene>
<evidence type="ECO:0000313" key="4">
    <source>
        <dbReference type="Proteomes" id="UP000040453"/>
    </source>
</evidence>
<name>A0A0A1N0F4_9BACI</name>
<dbReference type="AlphaFoldDB" id="A0A0A1N0F4"/>
<organism evidence="3 4">
    <name type="scientific">Oceanobacillus oncorhynchi</name>
    <dbReference type="NCBI Taxonomy" id="545501"/>
    <lineage>
        <taxon>Bacteria</taxon>
        <taxon>Bacillati</taxon>
        <taxon>Bacillota</taxon>
        <taxon>Bacilli</taxon>
        <taxon>Bacillales</taxon>
        <taxon>Bacillaceae</taxon>
        <taxon>Oceanobacillus</taxon>
    </lineage>
</organism>
<keyword evidence="2" id="KW-0732">Signal</keyword>
<dbReference type="Pfam" id="PF10368">
    <property type="entry name" value="YkyA"/>
    <property type="match status" value="1"/>
</dbReference>
<dbReference type="InterPro" id="IPR036785">
    <property type="entry name" value="YkyA-like_sf"/>
</dbReference>
<dbReference type="PROSITE" id="PS51257">
    <property type="entry name" value="PROKAR_LIPOPROTEIN"/>
    <property type="match status" value="1"/>
</dbReference>
<accession>A0A0A1N0F4</accession>
<dbReference type="Proteomes" id="UP000040453">
    <property type="component" value="Unassembled WGS sequence"/>
</dbReference>
<sequence length="227" mass="26667">MSKKGYLYAIIISSLLFIAACSSKSAEEQIHDHLEEAIQIEEGYETQQQEIEELEQQEQEIFSQIVELDMEQFDQIQELSQEAISIVEQKQEKLGEERESIEASQEEFEQVESLISDLEDENVQQEAESMYDIMIERYTTYYDLNDTYQTSVDQEKELYEMLQQEELEQDEVTSHLEALNENYEGIIALNEEFNQLTADYNEAKRTFYEVSDLNVSYEDESDADTEE</sequence>
<proteinExistence type="predicted"/>